<proteinExistence type="predicted"/>
<feature type="compositionally biased region" description="Basic and acidic residues" evidence="1">
    <location>
        <begin position="13"/>
        <end position="38"/>
    </location>
</feature>
<keyword evidence="3" id="KW-1185">Reference proteome</keyword>
<feature type="compositionally biased region" description="Basic residues" evidence="1">
    <location>
        <begin position="58"/>
        <end position="71"/>
    </location>
</feature>
<dbReference type="OrthoDB" id="72441at2759"/>
<feature type="region of interest" description="Disordered" evidence="1">
    <location>
        <begin position="427"/>
        <end position="494"/>
    </location>
</feature>
<feature type="compositionally biased region" description="Acidic residues" evidence="1">
    <location>
        <begin position="96"/>
        <end position="109"/>
    </location>
</feature>
<name>A0A1E1KUD4_9HELO</name>
<feature type="compositionally biased region" description="Polar residues" evidence="1">
    <location>
        <begin position="1"/>
        <end position="10"/>
    </location>
</feature>
<evidence type="ECO:0000313" key="3">
    <source>
        <dbReference type="Proteomes" id="UP000178912"/>
    </source>
</evidence>
<feature type="region of interest" description="Disordered" evidence="1">
    <location>
        <begin position="1"/>
        <end position="145"/>
    </location>
</feature>
<feature type="compositionally biased region" description="Basic and acidic residues" evidence="1">
    <location>
        <begin position="123"/>
        <end position="136"/>
    </location>
</feature>
<feature type="compositionally biased region" description="Basic and acidic residues" evidence="1">
    <location>
        <begin position="75"/>
        <end position="94"/>
    </location>
</feature>
<gene>
    <name evidence="2" type="ORF">RAG0_09210</name>
</gene>
<accession>A0A1E1KUD4</accession>
<dbReference type="EMBL" id="FJUX01000053">
    <property type="protein sequence ID" value="CZT01732.1"/>
    <property type="molecule type" value="Genomic_DNA"/>
</dbReference>
<evidence type="ECO:0008006" key="4">
    <source>
        <dbReference type="Google" id="ProtNLM"/>
    </source>
</evidence>
<organism evidence="2 3">
    <name type="scientific">Rhynchosporium agropyri</name>
    <dbReference type="NCBI Taxonomy" id="914238"/>
    <lineage>
        <taxon>Eukaryota</taxon>
        <taxon>Fungi</taxon>
        <taxon>Dikarya</taxon>
        <taxon>Ascomycota</taxon>
        <taxon>Pezizomycotina</taxon>
        <taxon>Leotiomycetes</taxon>
        <taxon>Helotiales</taxon>
        <taxon>Ploettnerulaceae</taxon>
        <taxon>Rhynchosporium</taxon>
    </lineage>
</organism>
<protein>
    <recommendedName>
        <fullName evidence="4">Meiotically up-regulated gene 65 protein</fullName>
    </recommendedName>
</protein>
<evidence type="ECO:0000313" key="2">
    <source>
        <dbReference type="EMBL" id="CZT01732.1"/>
    </source>
</evidence>
<reference evidence="3" key="1">
    <citation type="submission" date="2016-03" db="EMBL/GenBank/DDBJ databases">
        <authorList>
            <person name="Guldener U."/>
        </authorList>
    </citation>
    <scope>NUCLEOTIDE SEQUENCE [LARGE SCALE GENOMIC DNA]</scope>
    <source>
        <strain evidence="3">04CH-RAC-A.6.1</strain>
    </source>
</reference>
<evidence type="ECO:0000256" key="1">
    <source>
        <dbReference type="SAM" id="MobiDB-lite"/>
    </source>
</evidence>
<dbReference type="Proteomes" id="UP000178912">
    <property type="component" value="Unassembled WGS sequence"/>
</dbReference>
<sequence length="494" mass="55830">MSILHSSTRRPSPLKDTDYDHEINLIDHTRAESPEVARSRSAGPGPASPGVASDSSSRRHSNSPLRRKHSSPLKLRQELTKRKYQKYQDRRLGEEGGSDDGTTDLDTTAETDSVKVAVEEADPADRGRTRDNDATKNPKQSPDSAIDILYENQRGGFLCGMPLFSSLALGNLDPSPWTNSAQKTSGTNITNAQVPDPSWEWAWPEWHINHTDEVDEDGWEYSFMFSKKFSWHGKKWYSSFVRRRAWTRKRVRKSTGYRANEGHMLNSDYFTIHPAEFRDTSRNSADSRVKHHSTISRREMEEGIVVEEIEDIGTLMKALRLARIDREKTEAVESFIKHGGDDLYYLRDHMHEIMAMFIFQASRRLLLSHLVKIFDQASEENEATEKDKVEPAKKRRLDNLEAALKHADEEVKSLEFWSDVKDMAEKGETKGAMDESQGWGKGWSALDNSAPRDVISDQKLPGGDDCHEGEGNGTAILSGQNGKVNEKGKGKAKE</sequence>
<feature type="compositionally biased region" description="Basic and acidic residues" evidence="1">
    <location>
        <begin position="484"/>
        <end position="494"/>
    </location>
</feature>
<dbReference type="AlphaFoldDB" id="A0A1E1KUD4"/>